<organism evidence="7 8">
    <name type="scientific">Roseospira marina</name>
    <dbReference type="NCBI Taxonomy" id="140057"/>
    <lineage>
        <taxon>Bacteria</taxon>
        <taxon>Pseudomonadati</taxon>
        <taxon>Pseudomonadota</taxon>
        <taxon>Alphaproteobacteria</taxon>
        <taxon>Rhodospirillales</taxon>
        <taxon>Rhodospirillaceae</taxon>
        <taxon>Roseospira</taxon>
    </lineage>
</organism>
<dbReference type="RefSeq" id="WP_150061198.1">
    <property type="nucleotide sequence ID" value="NZ_JACHII010000005.1"/>
</dbReference>
<dbReference type="PROSITE" id="PS01039">
    <property type="entry name" value="SBP_BACTERIAL_3"/>
    <property type="match status" value="1"/>
</dbReference>
<feature type="signal peptide" evidence="5">
    <location>
        <begin position="1"/>
        <end position="21"/>
    </location>
</feature>
<dbReference type="Pfam" id="PF00497">
    <property type="entry name" value="SBP_bac_3"/>
    <property type="match status" value="1"/>
</dbReference>
<evidence type="ECO:0000256" key="3">
    <source>
        <dbReference type="ARBA" id="ARBA00022729"/>
    </source>
</evidence>
<evidence type="ECO:0000313" key="7">
    <source>
        <dbReference type="EMBL" id="KAA5606597.1"/>
    </source>
</evidence>
<sequence>MIKAFAPLGFALLCSTAVAHAAEVPPPASLAQDGTLTYGVAATFAPFEYKDGTKLVGLDIELGELLAAKMGLVTEPLNMEFQGLIPALQGKRIDIINSAMYMNEERAEQVDFVPYLTVGNEVVVRAGNPTGVTGREDVCGSRIAVTLGGIQESYARADAARCAEEGRDEVTVITLPTAQDSALSVRSGRADVFYNSTPGTAKLMAELPGVFERVGESFEANTRVGIAVRKGETDTATAIQAALDALVADGSYAALLDRYMLPDSAALLLK</sequence>
<name>A0A5M6IF78_9PROT</name>
<protein>
    <submittedName>
        <fullName evidence="7">ABC transporter substrate-binding protein</fullName>
    </submittedName>
</protein>
<comment type="similarity">
    <text evidence="2 4">Belongs to the bacterial solute-binding protein 3 family.</text>
</comment>
<comment type="subcellular location">
    <subcellularLocation>
        <location evidence="1">Cell envelope</location>
    </subcellularLocation>
</comment>
<accession>A0A5M6IF78</accession>
<feature type="domain" description="Solute-binding protein family 3/N-terminal" evidence="6">
    <location>
        <begin position="35"/>
        <end position="263"/>
    </location>
</feature>
<dbReference type="GO" id="GO:0030313">
    <property type="term" value="C:cell envelope"/>
    <property type="evidence" value="ECO:0007669"/>
    <property type="project" value="UniProtKB-SubCell"/>
</dbReference>
<comment type="caution">
    <text evidence="7">The sequence shown here is derived from an EMBL/GenBank/DDBJ whole genome shotgun (WGS) entry which is preliminary data.</text>
</comment>
<reference evidence="7 8" key="1">
    <citation type="submission" date="2019-09" db="EMBL/GenBank/DDBJ databases">
        <title>Genome sequence of Roseospira marina, one of the more divergent members of the non-sulfur purple photosynthetic bacterial family, the Rhodospirillaceae.</title>
        <authorList>
            <person name="Meyer T."/>
            <person name="Kyndt J."/>
        </authorList>
    </citation>
    <scope>NUCLEOTIDE SEQUENCE [LARGE SCALE GENOMIC DNA]</scope>
    <source>
        <strain evidence="7 8">DSM 15113</strain>
    </source>
</reference>
<evidence type="ECO:0000313" key="8">
    <source>
        <dbReference type="Proteomes" id="UP000324065"/>
    </source>
</evidence>
<evidence type="ECO:0000259" key="6">
    <source>
        <dbReference type="SMART" id="SM00062"/>
    </source>
</evidence>
<dbReference type="SMART" id="SM00062">
    <property type="entry name" value="PBPb"/>
    <property type="match status" value="1"/>
</dbReference>
<dbReference type="CDD" id="cd01004">
    <property type="entry name" value="PBP2_MidA_like"/>
    <property type="match status" value="1"/>
</dbReference>
<evidence type="ECO:0000256" key="5">
    <source>
        <dbReference type="SAM" id="SignalP"/>
    </source>
</evidence>
<keyword evidence="3 5" id="KW-0732">Signal</keyword>
<keyword evidence="8" id="KW-1185">Reference proteome</keyword>
<dbReference type="OrthoDB" id="7341446at2"/>
<proteinExistence type="inferred from homology"/>
<dbReference type="SUPFAM" id="SSF53850">
    <property type="entry name" value="Periplasmic binding protein-like II"/>
    <property type="match status" value="1"/>
</dbReference>
<evidence type="ECO:0000256" key="4">
    <source>
        <dbReference type="RuleBase" id="RU003744"/>
    </source>
</evidence>
<dbReference type="Gene3D" id="3.40.190.10">
    <property type="entry name" value="Periplasmic binding protein-like II"/>
    <property type="match status" value="2"/>
</dbReference>
<dbReference type="Proteomes" id="UP000324065">
    <property type="component" value="Unassembled WGS sequence"/>
</dbReference>
<gene>
    <name evidence="7" type="ORF">F1188_04455</name>
</gene>
<dbReference type="PANTHER" id="PTHR35936:SF17">
    <property type="entry name" value="ARGININE-BINDING EXTRACELLULAR PROTEIN ARTP"/>
    <property type="match status" value="1"/>
</dbReference>
<evidence type="ECO:0000256" key="1">
    <source>
        <dbReference type="ARBA" id="ARBA00004196"/>
    </source>
</evidence>
<feature type="chain" id="PRO_5024431457" evidence="5">
    <location>
        <begin position="22"/>
        <end position="270"/>
    </location>
</feature>
<evidence type="ECO:0000256" key="2">
    <source>
        <dbReference type="ARBA" id="ARBA00010333"/>
    </source>
</evidence>
<dbReference type="InterPro" id="IPR001638">
    <property type="entry name" value="Solute-binding_3/MltF_N"/>
</dbReference>
<dbReference type="AlphaFoldDB" id="A0A5M6IF78"/>
<dbReference type="PANTHER" id="PTHR35936">
    <property type="entry name" value="MEMBRANE-BOUND LYTIC MUREIN TRANSGLYCOSYLASE F"/>
    <property type="match status" value="1"/>
</dbReference>
<dbReference type="InterPro" id="IPR018313">
    <property type="entry name" value="SBP_3_CS"/>
</dbReference>
<dbReference type="EMBL" id="VWPJ01000003">
    <property type="protein sequence ID" value="KAA5606597.1"/>
    <property type="molecule type" value="Genomic_DNA"/>
</dbReference>